<keyword evidence="4" id="KW-1015">Disulfide bond</keyword>
<evidence type="ECO:0000256" key="3">
    <source>
        <dbReference type="ARBA" id="ARBA00022525"/>
    </source>
</evidence>
<sequence length="242" mass="25272">MAAISSTLFHLLLLFSFGTMASAAIFTVQNQCSYTVWPAIISEDGPTLGDGGFTLAPGKSVHLTAEPGWSGRLWARTGCDFDVSGNGKCLTGDCGSLICVGAGETPVTIVEFTIASGTTYNDFYDVSLVDGYNVGIGVKATGGTGDCRFAGCVADLNGHCPPDLQVISSGSVVACKSACEAFKDAQFCCTDDYSTPQTCSPTQYSELFKKACPTAYSYAYDDASSTLTCSGSDYMITFCPPT</sequence>
<evidence type="ECO:0000256" key="1">
    <source>
        <dbReference type="ARBA" id="ARBA00004613"/>
    </source>
</evidence>
<organism evidence="6 7">
    <name type="scientific">Carya illinoinensis</name>
    <name type="common">Pecan</name>
    <dbReference type="NCBI Taxonomy" id="32201"/>
    <lineage>
        <taxon>Eukaryota</taxon>
        <taxon>Viridiplantae</taxon>
        <taxon>Streptophyta</taxon>
        <taxon>Embryophyta</taxon>
        <taxon>Tracheophyta</taxon>
        <taxon>Spermatophyta</taxon>
        <taxon>Magnoliopsida</taxon>
        <taxon>eudicotyledons</taxon>
        <taxon>Gunneridae</taxon>
        <taxon>Pentapetalae</taxon>
        <taxon>rosids</taxon>
        <taxon>fabids</taxon>
        <taxon>Fagales</taxon>
        <taxon>Juglandaceae</taxon>
        <taxon>Carya</taxon>
    </lineage>
</organism>
<gene>
    <name evidence="6" type="ORF">I3842_16G050900</name>
</gene>
<dbReference type="FunFam" id="2.60.110.10:FF:000002">
    <property type="entry name" value="Thaumatin-like protein 1a"/>
    <property type="match status" value="1"/>
</dbReference>
<evidence type="ECO:0000256" key="2">
    <source>
        <dbReference type="ARBA" id="ARBA00010607"/>
    </source>
</evidence>
<dbReference type="Proteomes" id="UP000811246">
    <property type="component" value="Chromosome 16"/>
</dbReference>
<accession>A0A922A8U2</accession>
<dbReference type="AlphaFoldDB" id="A0A922A8U2"/>
<protein>
    <submittedName>
        <fullName evidence="6">Uncharacterized protein</fullName>
    </submittedName>
</protein>
<feature type="signal peptide" evidence="5">
    <location>
        <begin position="1"/>
        <end position="23"/>
    </location>
</feature>
<dbReference type="CDD" id="cd09218">
    <property type="entry name" value="TLP-PA"/>
    <property type="match status" value="1"/>
</dbReference>
<keyword evidence="3" id="KW-0964">Secreted</keyword>
<reference evidence="6" key="1">
    <citation type="submission" date="2021-01" db="EMBL/GenBank/DDBJ databases">
        <authorList>
            <person name="Lovell J.T."/>
            <person name="Bentley N."/>
            <person name="Bhattarai G."/>
            <person name="Jenkins J.W."/>
            <person name="Sreedasyam A."/>
            <person name="Alarcon Y."/>
            <person name="Bock C."/>
            <person name="Boston L."/>
            <person name="Carlson J."/>
            <person name="Cervantes K."/>
            <person name="Clermont K."/>
            <person name="Krom N."/>
            <person name="Kubenka K."/>
            <person name="Mamidi S."/>
            <person name="Mattison C."/>
            <person name="Monteros M."/>
            <person name="Pisani C."/>
            <person name="Plott C."/>
            <person name="Rajasekar S."/>
            <person name="Rhein H.S."/>
            <person name="Rohla C."/>
            <person name="Song M."/>
            <person name="Hilaire R.S."/>
            <person name="Shu S."/>
            <person name="Wells L."/>
            <person name="Wang X."/>
            <person name="Webber J."/>
            <person name="Heerema R.J."/>
            <person name="Klein P."/>
            <person name="Conner P."/>
            <person name="Grauke L."/>
            <person name="Grimwood J."/>
            <person name="Schmutz J."/>
            <person name="Randall J.J."/>
        </authorList>
    </citation>
    <scope>NUCLEOTIDE SEQUENCE</scope>
    <source>
        <tissue evidence="6">Leaf</tissue>
    </source>
</reference>
<evidence type="ECO:0000313" key="7">
    <source>
        <dbReference type="Proteomes" id="UP000811246"/>
    </source>
</evidence>
<evidence type="ECO:0000256" key="4">
    <source>
        <dbReference type="ARBA" id="ARBA00023157"/>
    </source>
</evidence>
<proteinExistence type="inferred from homology"/>
<dbReference type="EMBL" id="CM031840">
    <property type="protein sequence ID" value="KAG6672294.1"/>
    <property type="molecule type" value="Genomic_DNA"/>
</dbReference>
<evidence type="ECO:0000313" key="6">
    <source>
        <dbReference type="EMBL" id="KAG6672294.1"/>
    </source>
</evidence>
<dbReference type="SMART" id="SM00205">
    <property type="entry name" value="THN"/>
    <property type="match status" value="1"/>
</dbReference>
<dbReference type="Pfam" id="PF00314">
    <property type="entry name" value="Thaumatin"/>
    <property type="match status" value="1"/>
</dbReference>
<keyword evidence="5" id="KW-0732">Signal</keyword>
<dbReference type="PROSITE" id="PS51367">
    <property type="entry name" value="THAUMATIN_2"/>
    <property type="match status" value="1"/>
</dbReference>
<dbReference type="PANTHER" id="PTHR31048">
    <property type="entry name" value="OS03G0233200 PROTEIN"/>
    <property type="match status" value="1"/>
</dbReference>
<name>A0A922A8U2_CARIL</name>
<dbReference type="GO" id="GO:0005576">
    <property type="term" value="C:extracellular region"/>
    <property type="evidence" value="ECO:0007669"/>
    <property type="project" value="UniProtKB-SubCell"/>
</dbReference>
<comment type="caution">
    <text evidence="6">The sequence shown here is derived from an EMBL/GenBank/DDBJ whole genome shotgun (WGS) entry which is preliminary data.</text>
</comment>
<dbReference type="InterPro" id="IPR001938">
    <property type="entry name" value="Thaumatin"/>
</dbReference>
<evidence type="ECO:0000256" key="5">
    <source>
        <dbReference type="SAM" id="SignalP"/>
    </source>
</evidence>
<dbReference type="PIRSF" id="PIRSF002703">
    <property type="entry name" value="Thaumatin"/>
    <property type="match status" value="1"/>
</dbReference>
<feature type="chain" id="PRO_5037034591" evidence="5">
    <location>
        <begin position="24"/>
        <end position="242"/>
    </location>
</feature>
<comment type="subcellular location">
    <subcellularLocation>
        <location evidence="1">Secreted</location>
    </subcellularLocation>
</comment>
<comment type="similarity">
    <text evidence="2">Belongs to the thaumatin family.</text>
</comment>